<evidence type="ECO:0000313" key="3">
    <source>
        <dbReference type="Proteomes" id="UP000559027"/>
    </source>
</evidence>
<sequence>MAAQSSTFMHGAHDFVINNAHFVLSNTGGHGYDPGVFASHPTSPCQQLTFDSDDEANCGCVYEAAWRYQQSTTRRTRRRGDGTPSRHEIGVTRYRPYEKKARVKRERSRRERESSALDHADNSSDPGGSDDGNAEEFLELSDLSAIRQQVLALRQYQATITEDCRQFRQSNQLLWQEVLASRERSQKNTDTVQKILKFLGGVFGPTAYAPQMWARRRHLTNIESVEEPSISPPA</sequence>
<feature type="compositionally biased region" description="Basic and acidic residues" evidence="1">
    <location>
        <begin position="79"/>
        <end position="100"/>
    </location>
</feature>
<feature type="region of interest" description="Disordered" evidence="1">
    <location>
        <begin position="71"/>
        <end position="134"/>
    </location>
</feature>
<comment type="caution">
    <text evidence="2">The sequence shown here is derived from an EMBL/GenBank/DDBJ whole genome shotgun (WGS) entry which is preliminary data.</text>
</comment>
<dbReference type="AlphaFoldDB" id="A0A8H5CMF4"/>
<reference evidence="2 3" key="1">
    <citation type="journal article" date="2020" name="ISME J.">
        <title>Uncovering the hidden diversity of litter-decomposition mechanisms in mushroom-forming fungi.</title>
        <authorList>
            <person name="Floudas D."/>
            <person name="Bentzer J."/>
            <person name="Ahren D."/>
            <person name="Johansson T."/>
            <person name="Persson P."/>
            <person name="Tunlid A."/>
        </authorList>
    </citation>
    <scope>NUCLEOTIDE SEQUENCE [LARGE SCALE GENOMIC DNA]</scope>
    <source>
        <strain evidence="2 3">CBS 146.42</strain>
    </source>
</reference>
<feature type="compositionally biased region" description="Basic and acidic residues" evidence="1">
    <location>
        <begin position="108"/>
        <end position="122"/>
    </location>
</feature>
<evidence type="ECO:0000313" key="2">
    <source>
        <dbReference type="EMBL" id="KAF5344400.1"/>
    </source>
</evidence>
<organism evidence="2 3">
    <name type="scientific">Leucocoprinus leucothites</name>
    <dbReference type="NCBI Taxonomy" id="201217"/>
    <lineage>
        <taxon>Eukaryota</taxon>
        <taxon>Fungi</taxon>
        <taxon>Dikarya</taxon>
        <taxon>Basidiomycota</taxon>
        <taxon>Agaricomycotina</taxon>
        <taxon>Agaricomycetes</taxon>
        <taxon>Agaricomycetidae</taxon>
        <taxon>Agaricales</taxon>
        <taxon>Agaricineae</taxon>
        <taxon>Agaricaceae</taxon>
        <taxon>Leucocoprinus</taxon>
    </lineage>
</organism>
<dbReference type="EMBL" id="JAACJO010000065">
    <property type="protein sequence ID" value="KAF5344400.1"/>
    <property type="molecule type" value="Genomic_DNA"/>
</dbReference>
<gene>
    <name evidence="2" type="ORF">D9756_011344</name>
</gene>
<keyword evidence="3" id="KW-1185">Reference proteome</keyword>
<protein>
    <submittedName>
        <fullName evidence="2">Uncharacterized protein</fullName>
    </submittedName>
</protein>
<accession>A0A8H5CMF4</accession>
<dbReference type="Proteomes" id="UP000559027">
    <property type="component" value="Unassembled WGS sequence"/>
</dbReference>
<evidence type="ECO:0000256" key="1">
    <source>
        <dbReference type="SAM" id="MobiDB-lite"/>
    </source>
</evidence>
<proteinExistence type="predicted"/>
<name>A0A8H5CMF4_9AGAR</name>
<dbReference type="OrthoDB" id="60033at2759"/>